<reference evidence="3 4" key="1">
    <citation type="submission" date="2014-04" db="EMBL/GenBank/DDBJ databases">
        <title>Genome assembly of Hyalangium minutum DSM 14724.</title>
        <authorList>
            <person name="Sharma G."/>
            <person name="Subramanian S."/>
        </authorList>
    </citation>
    <scope>NUCLEOTIDE SEQUENCE [LARGE SCALE GENOMIC DNA]</scope>
    <source>
        <strain evidence="3 4">DSM 14724</strain>
    </source>
</reference>
<evidence type="ECO:0000259" key="2">
    <source>
        <dbReference type="PROSITE" id="PS00662"/>
    </source>
</evidence>
<dbReference type="EMBL" id="JMCB01000015">
    <property type="protein sequence ID" value="KFE64005.1"/>
    <property type="molecule type" value="Genomic_DNA"/>
</dbReference>
<gene>
    <name evidence="3" type="ORF">DB31_2417</name>
</gene>
<comment type="caution">
    <text evidence="3">The sequence shown here is derived from an EMBL/GenBank/DDBJ whole genome shotgun (WGS) entry which is preliminary data.</text>
</comment>
<protein>
    <submittedName>
        <fullName evidence="3">Twitching motility protein PilT</fullName>
    </submittedName>
</protein>
<dbReference type="GO" id="GO:0005524">
    <property type="term" value="F:ATP binding"/>
    <property type="evidence" value="ECO:0007669"/>
    <property type="project" value="InterPro"/>
</dbReference>
<organism evidence="3 4">
    <name type="scientific">Hyalangium minutum</name>
    <dbReference type="NCBI Taxonomy" id="394096"/>
    <lineage>
        <taxon>Bacteria</taxon>
        <taxon>Pseudomonadati</taxon>
        <taxon>Myxococcota</taxon>
        <taxon>Myxococcia</taxon>
        <taxon>Myxococcales</taxon>
        <taxon>Cystobacterineae</taxon>
        <taxon>Archangiaceae</taxon>
        <taxon>Hyalangium</taxon>
    </lineage>
</organism>
<keyword evidence="4" id="KW-1185">Reference proteome</keyword>
<dbReference type="NCBIfam" id="TIGR01420">
    <property type="entry name" value="pilT_fam"/>
    <property type="match status" value="1"/>
</dbReference>
<dbReference type="SUPFAM" id="SSF52540">
    <property type="entry name" value="P-loop containing nucleoside triphosphate hydrolases"/>
    <property type="match status" value="1"/>
</dbReference>
<dbReference type="Gene3D" id="3.40.50.300">
    <property type="entry name" value="P-loop containing nucleotide triphosphate hydrolases"/>
    <property type="match status" value="1"/>
</dbReference>
<proteinExistence type="inferred from homology"/>
<comment type="similarity">
    <text evidence="1">Belongs to the GSP E family.</text>
</comment>
<dbReference type="PANTHER" id="PTHR30486">
    <property type="entry name" value="TWITCHING MOTILITY PROTEIN PILT"/>
    <property type="match status" value="1"/>
</dbReference>
<evidence type="ECO:0000313" key="4">
    <source>
        <dbReference type="Proteomes" id="UP000028725"/>
    </source>
</evidence>
<dbReference type="InterPro" id="IPR027417">
    <property type="entry name" value="P-loop_NTPase"/>
</dbReference>
<dbReference type="PROSITE" id="PS00662">
    <property type="entry name" value="T2SP_E"/>
    <property type="match status" value="1"/>
</dbReference>
<dbReference type="PANTHER" id="PTHR30486:SF12">
    <property type="entry name" value="TYPE IV PILUS ATPASE PILU"/>
    <property type="match status" value="1"/>
</dbReference>
<sequence>MLALREGTTLDKATLDKLLTVGVQNGASDIHFRPGDPPIYRVNGVLRPLKTEKLAPEHTREVALHLIHDPAVKNEIDTLREHDASYGLPSVARFRVNIYRQRGTLAVILRIIPANVPTIDGLGLPQVLKSIASQDRGLVLVTGATGSGKSSTLAAMIDHINRSESLHILTIEDPIEFVYKNVKSSISQREIGPDTNSFAMALRAALRQDPDVILVGEMRDTETIDIALKASETGHLVLSTVHTTDASRTINRLVSVFNAEEQAMVRMRLADSLKATISQRLLPRADNKGRAVALEIMVQTKTVQEYIREDRANELKDVIEKGRDTYGTQSFDQHLSQLYREGVIDLETARSAATNPADFQRALEFD</sequence>
<dbReference type="InterPro" id="IPR006321">
    <property type="entry name" value="PilT/PilU"/>
</dbReference>
<evidence type="ECO:0000313" key="3">
    <source>
        <dbReference type="EMBL" id="KFE64005.1"/>
    </source>
</evidence>
<dbReference type="RefSeq" id="WP_240486993.1">
    <property type="nucleotide sequence ID" value="NZ_JMCB01000015.1"/>
</dbReference>
<feature type="domain" description="Bacterial type II secretion system protein E" evidence="2">
    <location>
        <begin position="206"/>
        <end position="220"/>
    </location>
</feature>
<dbReference type="STRING" id="394096.DB31_2417"/>
<dbReference type="CDD" id="cd01131">
    <property type="entry name" value="PilT"/>
    <property type="match status" value="1"/>
</dbReference>
<dbReference type="AlphaFoldDB" id="A0A085W8J2"/>
<dbReference type="Proteomes" id="UP000028725">
    <property type="component" value="Unassembled WGS sequence"/>
</dbReference>
<dbReference type="GO" id="GO:0016887">
    <property type="term" value="F:ATP hydrolysis activity"/>
    <property type="evidence" value="ECO:0007669"/>
    <property type="project" value="InterPro"/>
</dbReference>
<evidence type="ECO:0000256" key="1">
    <source>
        <dbReference type="ARBA" id="ARBA00006611"/>
    </source>
</evidence>
<name>A0A085W8J2_9BACT</name>
<dbReference type="InterPro" id="IPR001482">
    <property type="entry name" value="T2SS/T4SS_dom"/>
</dbReference>
<accession>A0A085W8J2</accession>
<dbReference type="InterPro" id="IPR050921">
    <property type="entry name" value="T4SS_GSP_E_ATPase"/>
</dbReference>
<dbReference type="Gene3D" id="3.30.450.90">
    <property type="match status" value="1"/>
</dbReference>
<dbReference type="PATRIC" id="fig|394096.3.peg.6749"/>
<dbReference type="Pfam" id="PF00437">
    <property type="entry name" value="T2SSE"/>
    <property type="match status" value="1"/>
</dbReference>